<dbReference type="EMBL" id="MCFG01000034">
    <property type="protein sequence ID" value="ORX85525.1"/>
    <property type="molecule type" value="Genomic_DNA"/>
</dbReference>
<protein>
    <recommendedName>
        <fullName evidence="1">N-acetyltransferase domain-containing protein</fullName>
    </recommendedName>
</protein>
<dbReference type="CDD" id="cd04301">
    <property type="entry name" value="NAT_SF"/>
    <property type="match status" value="1"/>
</dbReference>
<name>A0A1Y1XIE2_9FUNG</name>
<dbReference type="GO" id="GO:0016747">
    <property type="term" value="F:acyltransferase activity, transferring groups other than amino-acyl groups"/>
    <property type="evidence" value="ECO:0007669"/>
    <property type="project" value="InterPro"/>
</dbReference>
<proteinExistence type="predicted"/>
<gene>
    <name evidence="2" type="ORF">BCR32DRAFT_265583</name>
</gene>
<keyword evidence="3" id="KW-1185">Reference proteome</keyword>
<evidence type="ECO:0000313" key="3">
    <source>
        <dbReference type="Proteomes" id="UP000193944"/>
    </source>
</evidence>
<feature type="domain" description="N-acetyltransferase" evidence="1">
    <location>
        <begin position="3"/>
        <end position="199"/>
    </location>
</feature>
<dbReference type="InterPro" id="IPR016181">
    <property type="entry name" value="Acyl_CoA_acyltransferase"/>
</dbReference>
<comment type="caution">
    <text evidence="2">The sequence shown here is derived from an EMBL/GenBank/DDBJ whole genome shotgun (WGS) entry which is preliminary data.</text>
</comment>
<dbReference type="InterPro" id="IPR000182">
    <property type="entry name" value="GNAT_dom"/>
</dbReference>
<dbReference type="Proteomes" id="UP000193944">
    <property type="component" value="Unassembled WGS sequence"/>
</dbReference>
<reference evidence="2 3" key="2">
    <citation type="submission" date="2016-08" db="EMBL/GenBank/DDBJ databases">
        <title>Pervasive Adenine N6-methylation of Active Genes in Fungi.</title>
        <authorList>
            <consortium name="DOE Joint Genome Institute"/>
            <person name="Mondo S.J."/>
            <person name="Dannebaum R.O."/>
            <person name="Kuo R.C."/>
            <person name="Labutti K."/>
            <person name="Haridas S."/>
            <person name="Kuo A."/>
            <person name="Salamov A."/>
            <person name="Ahrendt S.R."/>
            <person name="Lipzen A."/>
            <person name="Sullivan W."/>
            <person name="Andreopoulos W.B."/>
            <person name="Clum A."/>
            <person name="Lindquist E."/>
            <person name="Daum C."/>
            <person name="Ramamoorthy G.K."/>
            <person name="Gryganskyi A."/>
            <person name="Culley D."/>
            <person name="Magnuson J.K."/>
            <person name="James T.Y."/>
            <person name="O'Malley M.A."/>
            <person name="Stajich J.E."/>
            <person name="Spatafora J.W."/>
            <person name="Visel A."/>
            <person name="Grigoriev I.V."/>
        </authorList>
    </citation>
    <scope>NUCLEOTIDE SEQUENCE [LARGE SCALE GENOMIC DNA]</scope>
    <source>
        <strain evidence="2 3">S4</strain>
    </source>
</reference>
<dbReference type="Pfam" id="PF13508">
    <property type="entry name" value="Acetyltransf_7"/>
    <property type="match status" value="1"/>
</dbReference>
<organism evidence="2 3">
    <name type="scientific">Anaeromyces robustus</name>
    <dbReference type="NCBI Taxonomy" id="1754192"/>
    <lineage>
        <taxon>Eukaryota</taxon>
        <taxon>Fungi</taxon>
        <taxon>Fungi incertae sedis</taxon>
        <taxon>Chytridiomycota</taxon>
        <taxon>Chytridiomycota incertae sedis</taxon>
        <taxon>Neocallimastigomycetes</taxon>
        <taxon>Neocallimastigales</taxon>
        <taxon>Neocallimastigaceae</taxon>
        <taxon>Anaeromyces</taxon>
    </lineage>
</organism>
<reference evidence="2 3" key="1">
    <citation type="submission" date="2016-08" db="EMBL/GenBank/DDBJ databases">
        <title>A Parts List for Fungal Cellulosomes Revealed by Comparative Genomics.</title>
        <authorList>
            <consortium name="DOE Joint Genome Institute"/>
            <person name="Haitjema C.H."/>
            <person name="Gilmore S.P."/>
            <person name="Henske J.K."/>
            <person name="Solomon K.V."/>
            <person name="De Groot R."/>
            <person name="Kuo A."/>
            <person name="Mondo S.J."/>
            <person name="Salamov A.A."/>
            <person name="Labutti K."/>
            <person name="Zhao Z."/>
            <person name="Chiniquy J."/>
            <person name="Barry K."/>
            <person name="Brewer H.M."/>
            <person name="Purvine S.O."/>
            <person name="Wright A.T."/>
            <person name="Boxma B."/>
            <person name="Van Alen T."/>
            <person name="Hackstein J.H."/>
            <person name="Baker S.E."/>
            <person name="Grigoriev I.V."/>
            <person name="O'Malley M.A."/>
        </authorList>
    </citation>
    <scope>NUCLEOTIDE SEQUENCE [LARGE SCALE GENOMIC DNA]</scope>
    <source>
        <strain evidence="2 3">S4</strain>
    </source>
</reference>
<dbReference type="OrthoDB" id="2127378at2759"/>
<dbReference type="Gene3D" id="3.40.630.30">
    <property type="match status" value="1"/>
</dbReference>
<dbReference type="PROSITE" id="PS51186">
    <property type="entry name" value="GNAT"/>
    <property type="match status" value="1"/>
</dbReference>
<dbReference type="SUPFAM" id="SSF55729">
    <property type="entry name" value="Acyl-CoA N-acyltransferases (Nat)"/>
    <property type="match status" value="1"/>
</dbReference>
<dbReference type="AlphaFoldDB" id="A0A1Y1XIE2"/>
<evidence type="ECO:0000313" key="2">
    <source>
        <dbReference type="EMBL" id="ORX85525.1"/>
    </source>
</evidence>
<evidence type="ECO:0000259" key="1">
    <source>
        <dbReference type="PROSITE" id="PS51186"/>
    </source>
</evidence>
<sequence>MVIQIKELNKKDYEITRKFSIEGMDIRRYSNRPYEIYFYSNFFFLFELLRATQILAAYDNDNLVGVLMVQMKNEPTKINSICCKIQFLFFKFMLLFMFSGAGAEYQEANEKMYNEYLKTNEPDGELSFFVVDPKLQGKGIGSLLLNELQKIEKGKKIYLYTDSGCNYQFYDHKNFIKEQVKEIEMKIHNNIIPLTCFLYSKIL</sequence>
<accession>A0A1Y1XIE2</accession>